<feature type="non-terminal residue" evidence="1">
    <location>
        <position position="1"/>
    </location>
</feature>
<reference evidence="1" key="1">
    <citation type="submission" date="2015-11" db="EMBL/GenBank/DDBJ databases">
        <title>Profiling of Toll-like Receptor mRNA in Selected Tissues of Mink.</title>
        <authorList>
            <person name="Tong M."/>
            <person name="Yi L."/>
            <person name="Yang Y."/>
            <person name="Cheng S."/>
        </authorList>
    </citation>
    <scope>NUCLEOTIDE SEQUENCE</scope>
</reference>
<feature type="non-terminal residue" evidence="1">
    <location>
        <position position="103"/>
    </location>
</feature>
<dbReference type="AlphaFoldDB" id="A0A160CCV4"/>
<dbReference type="EMBL" id="KT984860">
    <property type="protein sequence ID" value="ANA50866.1"/>
    <property type="molecule type" value="mRNA"/>
</dbReference>
<protein>
    <submittedName>
        <fullName evidence="1">TLR3</fullName>
    </submittedName>
</protein>
<organism evidence="1">
    <name type="scientific">Neovison vison</name>
    <name type="common">American mink</name>
    <name type="synonym">Mustela vison</name>
    <dbReference type="NCBI Taxonomy" id="452646"/>
    <lineage>
        <taxon>Eukaryota</taxon>
        <taxon>Metazoa</taxon>
        <taxon>Chordata</taxon>
        <taxon>Craniata</taxon>
        <taxon>Vertebrata</taxon>
        <taxon>Euteleostomi</taxon>
        <taxon>Mammalia</taxon>
        <taxon>Eutheria</taxon>
        <taxon>Laurasiatheria</taxon>
        <taxon>Carnivora</taxon>
        <taxon>Caniformia</taxon>
        <taxon>Musteloidea</taxon>
        <taxon>Mustelidae</taxon>
        <taxon>Mustelinae</taxon>
        <taxon>Neogale</taxon>
    </lineage>
</organism>
<name>A0A160CCV4_NEOVI</name>
<proteinExistence type="evidence at transcript level"/>
<sequence>KLNHALCLRRGMFKSHCILNWPVQKERINAFHHKLQVALGSRNSIHSIYFKTKVTEEELSELKKVLRSIEALFEKNVDLFIHIWRALSHDSVSSLSLYCWSFI</sequence>
<accession>A0A160CCV4</accession>
<evidence type="ECO:0000313" key="1">
    <source>
        <dbReference type="EMBL" id="ANA50866.1"/>
    </source>
</evidence>